<keyword evidence="11 18" id="KW-0812">Transmembrane</keyword>
<feature type="transmembrane region" description="Helical" evidence="19">
    <location>
        <begin position="177"/>
        <end position="195"/>
    </location>
</feature>
<dbReference type="eggNOG" id="COG4589">
    <property type="taxonomic scope" value="Bacteria"/>
</dbReference>
<evidence type="ECO:0000256" key="5">
    <source>
        <dbReference type="ARBA" id="ARBA00010185"/>
    </source>
</evidence>
<keyword evidence="13 19" id="KW-1133">Transmembrane helix</keyword>
<sequence length="267" mass="29131">MKDLQKRVIFGAIALAIFVPIMWIGGVFSQLAVGFLAVIAVTELLKMRGIAPTSVEGVLSMFGALVLTLPLENYLPFLPVGGNYAAFAIIVFFVLGATVVQFGQYTFDDAVYPIASSVYVGMGFHALILAQMDSRAKLFFALLLVWITDSGAYLLGRQFGRHPLAPRVSPNKTVEGFLGGVLSAVIFAGIYMLIFPEVKAGYHYLIMLLLVAIFSAFAQYGDLVESALKRHYGVKDSGRVIPGHGGILDRFDSLIFVFPIMHFFGLF</sequence>
<comment type="similarity">
    <text evidence="5 18">Belongs to the CDS family.</text>
</comment>
<evidence type="ECO:0000256" key="6">
    <source>
        <dbReference type="ARBA" id="ARBA00012487"/>
    </source>
</evidence>
<dbReference type="EC" id="2.7.7.41" evidence="6 18"/>
<dbReference type="STRING" id="1123308.GCA_000380085_00761"/>
<dbReference type="GO" id="GO:0005886">
    <property type="term" value="C:plasma membrane"/>
    <property type="evidence" value="ECO:0007669"/>
    <property type="project" value="UniProtKB-SubCell"/>
</dbReference>
<keyword evidence="8" id="KW-1003">Cell membrane</keyword>
<evidence type="ECO:0000256" key="4">
    <source>
        <dbReference type="ARBA" id="ARBA00005189"/>
    </source>
</evidence>
<accession>A0A239SVY0</accession>
<evidence type="ECO:0000256" key="16">
    <source>
        <dbReference type="ARBA" id="ARBA00023209"/>
    </source>
</evidence>
<comment type="pathway">
    <text evidence="3 18">Phospholipid metabolism; CDP-diacylglycerol biosynthesis; CDP-diacylglycerol from sn-glycerol 3-phosphate: step 3/3.</text>
</comment>
<evidence type="ECO:0000256" key="13">
    <source>
        <dbReference type="ARBA" id="ARBA00022989"/>
    </source>
</evidence>
<dbReference type="EMBL" id="LT906439">
    <property type="protein sequence ID" value="SNU89597.1"/>
    <property type="molecule type" value="Genomic_DNA"/>
</dbReference>
<dbReference type="GO" id="GO:0016024">
    <property type="term" value="P:CDP-diacylglycerol biosynthetic process"/>
    <property type="evidence" value="ECO:0007669"/>
    <property type="project" value="UniProtKB-UniPathway"/>
</dbReference>
<dbReference type="PANTHER" id="PTHR46382:SF1">
    <property type="entry name" value="PHOSPHATIDATE CYTIDYLYLTRANSFERASE"/>
    <property type="match status" value="1"/>
</dbReference>
<evidence type="ECO:0000256" key="2">
    <source>
        <dbReference type="ARBA" id="ARBA00004651"/>
    </source>
</evidence>
<keyword evidence="14" id="KW-0443">Lipid metabolism</keyword>
<name>A0A239SVY0_9STRE</name>
<dbReference type="KEGG" id="smen:SAMEA4412692_1556"/>
<evidence type="ECO:0000256" key="8">
    <source>
        <dbReference type="ARBA" id="ARBA00022475"/>
    </source>
</evidence>
<dbReference type="Proteomes" id="UP000215185">
    <property type="component" value="Chromosome 1"/>
</dbReference>
<evidence type="ECO:0000256" key="7">
    <source>
        <dbReference type="ARBA" id="ARBA00019373"/>
    </source>
</evidence>
<evidence type="ECO:0000313" key="20">
    <source>
        <dbReference type="EMBL" id="SNU89597.1"/>
    </source>
</evidence>
<keyword evidence="12 18" id="KW-0548">Nucleotidyltransferase</keyword>
<feature type="transmembrane region" description="Helical" evidence="19">
    <location>
        <begin position="201"/>
        <end position="220"/>
    </location>
</feature>
<feature type="transmembrane region" description="Helical" evidence="19">
    <location>
        <begin position="110"/>
        <end position="132"/>
    </location>
</feature>
<keyword evidence="17" id="KW-1208">Phospholipid metabolism</keyword>
<evidence type="ECO:0000313" key="21">
    <source>
        <dbReference type="Proteomes" id="UP000215185"/>
    </source>
</evidence>
<keyword evidence="10 18" id="KW-0808">Transferase</keyword>
<evidence type="ECO:0000256" key="14">
    <source>
        <dbReference type="ARBA" id="ARBA00023098"/>
    </source>
</evidence>
<evidence type="ECO:0000256" key="15">
    <source>
        <dbReference type="ARBA" id="ARBA00023136"/>
    </source>
</evidence>
<comment type="subcellular location">
    <subcellularLocation>
        <location evidence="2">Cell membrane</location>
        <topology evidence="2">Multi-pass membrane protein</topology>
    </subcellularLocation>
</comment>
<evidence type="ECO:0000256" key="11">
    <source>
        <dbReference type="ARBA" id="ARBA00022692"/>
    </source>
</evidence>
<gene>
    <name evidence="20" type="primary">cdsA</name>
    <name evidence="20" type="ORF">SAMEA4412692_01556</name>
</gene>
<comment type="pathway">
    <text evidence="4">Lipid metabolism.</text>
</comment>
<dbReference type="InterPro" id="IPR000374">
    <property type="entry name" value="PC_trans"/>
</dbReference>
<feature type="transmembrane region" description="Helical" evidence="19">
    <location>
        <begin position="12"/>
        <end position="41"/>
    </location>
</feature>
<dbReference type="PANTHER" id="PTHR46382">
    <property type="entry name" value="PHOSPHATIDATE CYTIDYLYLTRANSFERASE"/>
    <property type="match status" value="1"/>
</dbReference>
<keyword evidence="9" id="KW-0444">Lipid biosynthesis</keyword>
<feature type="transmembrane region" description="Helical" evidence="19">
    <location>
        <begin position="138"/>
        <end position="156"/>
    </location>
</feature>
<evidence type="ECO:0000256" key="17">
    <source>
        <dbReference type="ARBA" id="ARBA00023264"/>
    </source>
</evidence>
<protein>
    <recommendedName>
        <fullName evidence="7 18">Phosphatidate cytidylyltransferase</fullName>
        <ecNumber evidence="6 18">2.7.7.41</ecNumber>
    </recommendedName>
</protein>
<keyword evidence="21" id="KW-1185">Reference proteome</keyword>
<evidence type="ECO:0000256" key="18">
    <source>
        <dbReference type="RuleBase" id="RU003938"/>
    </source>
</evidence>
<dbReference type="UniPathway" id="UPA00557">
    <property type="reaction ID" value="UER00614"/>
</dbReference>
<dbReference type="AlphaFoldDB" id="A0A239SVY0"/>
<keyword evidence="16" id="KW-0594">Phospholipid biosynthesis</keyword>
<feature type="transmembrane region" description="Helical" evidence="19">
    <location>
        <begin position="53"/>
        <end position="71"/>
    </location>
</feature>
<evidence type="ECO:0000256" key="1">
    <source>
        <dbReference type="ARBA" id="ARBA00001698"/>
    </source>
</evidence>
<reference evidence="20 21" key="1">
    <citation type="submission" date="2017-06" db="EMBL/GenBank/DDBJ databases">
        <authorList>
            <consortium name="Pathogen Informatics"/>
        </authorList>
    </citation>
    <scope>NUCLEOTIDE SEQUENCE [LARGE SCALE GENOMIC DNA]</scope>
    <source>
        <strain evidence="20 21">NCTC13788</strain>
    </source>
</reference>
<evidence type="ECO:0000256" key="19">
    <source>
        <dbReference type="SAM" id="Phobius"/>
    </source>
</evidence>
<dbReference type="Pfam" id="PF01148">
    <property type="entry name" value="CTP_transf_1"/>
    <property type="match status" value="1"/>
</dbReference>
<dbReference type="RefSeq" id="WP_018373324.1">
    <property type="nucleotide sequence ID" value="NZ_LT906439.1"/>
</dbReference>
<comment type="catalytic activity">
    <reaction evidence="1 18">
        <text>a 1,2-diacyl-sn-glycero-3-phosphate + CTP + H(+) = a CDP-1,2-diacyl-sn-glycerol + diphosphate</text>
        <dbReference type="Rhea" id="RHEA:16229"/>
        <dbReference type="ChEBI" id="CHEBI:15378"/>
        <dbReference type="ChEBI" id="CHEBI:33019"/>
        <dbReference type="ChEBI" id="CHEBI:37563"/>
        <dbReference type="ChEBI" id="CHEBI:58332"/>
        <dbReference type="ChEBI" id="CHEBI:58608"/>
        <dbReference type="EC" id="2.7.7.41"/>
    </reaction>
</comment>
<evidence type="ECO:0000256" key="10">
    <source>
        <dbReference type="ARBA" id="ARBA00022679"/>
    </source>
</evidence>
<organism evidence="20 21">
    <name type="scientific">Streptococcus merionis</name>
    <dbReference type="NCBI Taxonomy" id="400065"/>
    <lineage>
        <taxon>Bacteria</taxon>
        <taxon>Bacillati</taxon>
        <taxon>Bacillota</taxon>
        <taxon>Bacilli</taxon>
        <taxon>Lactobacillales</taxon>
        <taxon>Streptococcaceae</taxon>
        <taxon>Streptococcus</taxon>
    </lineage>
</organism>
<dbReference type="PROSITE" id="PS01315">
    <property type="entry name" value="CDS"/>
    <property type="match status" value="1"/>
</dbReference>
<evidence type="ECO:0000256" key="9">
    <source>
        <dbReference type="ARBA" id="ARBA00022516"/>
    </source>
</evidence>
<dbReference type="OrthoDB" id="9799199at2"/>
<dbReference type="GO" id="GO:0004605">
    <property type="term" value="F:phosphatidate cytidylyltransferase activity"/>
    <property type="evidence" value="ECO:0007669"/>
    <property type="project" value="UniProtKB-EC"/>
</dbReference>
<proteinExistence type="inferred from homology"/>
<evidence type="ECO:0000256" key="12">
    <source>
        <dbReference type="ARBA" id="ARBA00022695"/>
    </source>
</evidence>
<keyword evidence="15 19" id="KW-0472">Membrane</keyword>
<feature type="transmembrane region" description="Helical" evidence="19">
    <location>
        <begin position="83"/>
        <end position="103"/>
    </location>
</feature>
<evidence type="ECO:0000256" key="3">
    <source>
        <dbReference type="ARBA" id="ARBA00005119"/>
    </source>
</evidence>